<dbReference type="InterPro" id="IPR027417">
    <property type="entry name" value="P-loop_NTPase"/>
</dbReference>
<dbReference type="PANTHER" id="PTHR13748">
    <property type="entry name" value="COBW-RELATED"/>
    <property type="match status" value="1"/>
</dbReference>
<reference evidence="2" key="1">
    <citation type="journal article" date="2015" name="Nature">
        <title>Complex archaea that bridge the gap between prokaryotes and eukaryotes.</title>
        <authorList>
            <person name="Spang A."/>
            <person name="Saw J.H."/>
            <person name="Jorgensen S.L."/>
            <person name="Zaremba-Niedzwiedzka K."/>
            <person name="Martijn J."/>
            <person name="Lind A.E."/>
            <person name="van Eijk R."/>
            <person name="Schleper C."/>
            <person name="Guy L."/>
            <person name="Ettema T.J."/>
        </authorList>
    </citation>
    <scope>NUCLEOTIDE SEQUENCE</scope>
</reference>
<dbReference type="PANTHER" id="PTHR13748:SF46">
    <property type="entry name" value="ZINC CHAPERONE YEIR"/>
    <property type="match status" value="1"/>
</dbReference>
<dbReference type="AlphaFoldDB" id="A0A0F9VRD7"/>
<dbReference type="SUPFAM" id="SSF52540">
    <property type="entry name" value="P-loop containing nucleoside triphosphate hydrolases"/>
    <property type="match status" value="1"/>
</dbReference>
<dbReference type="Gene3D" id="3.40.50.300">
    <property type="entry name" value="P-loop containing nucleotide triphosphate hydrolases"/>
    <property type="match status" value="1"/>
</dbReference>
<proteinExistence type="predicted"/>
<name>A0A0F9VRD7_9ZZZZ</name>
<accession>A0A0F9VRD7</accession>
<protein>
    <recommendedName>
        <fullName evidence="1">CobW/HypB/UreG nucleotide-binding domain-containing protein</fullName>
    </recommendedName>
</protein>
<evidence type="ECO:0000313" key="2">
    <source>
        <dbReference type="EMBL" id="KKO06630.1"/>
    </source>
</evidence>
<sequence>MLLQIPTHLVCGPLGAGKTSVLKHLVASRPANERWAILINEFGQVGIDAALLKGHHDDVRIAEIPGGCLCCVNGLPFQVGLGRLLKRAQPNRLFIEASGLGHPAALMSQLAEPPWRDVLNLQPTIMVLDAQALHEGRPLPASQQEALAVSGQLVLNKSADLSEYDRRLVTTTLPDMPLHWCDYGELPWAQVFQHGNPLPCTADIPKLPEGQPAPGTLWLAKDQWICQQSNHEGWYSIGWKMHPGEVFHQSALQRWLAGGSWQRAKGSIHTDAGWLSFNALETQPLNWQPSAWRSDSRIELLQNRPHNRVALESGLQAARMSD</sequence>
<comment type="caution">
    <text evidence="2">The sequence shown here is derived from an EMBL/GenBank/DDBJ whole genome shotgun (WGS) entry which is preliminary data.</text>
</comment>
<feature type="domain" description="CobW/HypB/UreG nucleotide-binding" evidence="1">
    <location>
        <begin position="6"/>
        <end position="165"/>
    </location>
</feature>
<dbReference type="InterPro" id="IPR003495">
    <property type="entry name" value="CobW/HypB/UreG_nucleotide-bd"/>
</dbReference>
<gene>
    <name evidence="2" type="ORF">LCGC14_0064380</name>
</gene>
<dbReference type="InterPro" id="IPR051316">
    <property type="entry name" value="Zinc-reg_GTPase_activator"/>
</dbReference>
<dbReference type="EMBL" id="LAZR01000015">
    <property type="protein sequence ID" value="KKO06630.1"/>
    <property type="molecule type" value="Genomic_DNA"/>
</dbReference>
<dbReference type="Pfam" id="PF02492">
    <property type="entry name" value="cobW"/>
    <property type="match status" value="1"/>
</dbReference>
<organism evidence="2">
    <name type="scientific">marine sediment metagenome</name>
    <dbReference type="NCBI Taxonomy" id="412755"/>
    <lineage>
        <taxon>unclassified sequences</taxon>
        <taxon>metagenomes</taxon>
        <taxon>ecological metagenomes</taxon>
    </lineage>
</organism>
<dbReference type="GO" id="GO:0005737">
    <property type="term" value="C:cytoplasm"/>
    <property type="evidence" value="ECO:0007669"/>
    <property type="project" value="TreeGrafter"/>
</dbReference>
<evidence type="ECO:0000259" key="1">
    <source>
        <dbReference type="Pfam" id="PF02492"/>
    </source>
</evidence>